<dbReference type="RefSeq" id="WP_121849806.1">
    <property type="nucleotide sequence ID" value="NZ_CP032050.1"/>
</dbReference>
<keyword evidence="5 7" id="KW-1133">Transmembrane helix</keyword>
<gene>
    <name evidence="9" type="ORF">D1013_16110</name>
</gene>
<dbReference type="GO" id="GO:0022857">
    <property type="term" value="F:transmembrane transporter activity"/>
    <property type="evidence" value="ECO:0007669"/>
    <property type="project" value="InterPro"/>
</dbReference>
<dbReference type="PANTHER" id="PTHR23517:SF2">
    <property type="entry name" value="MULTIDRUG RESISTANCE PROTEIN MDTH"/>
    <property type="match status" value="1"/>
</dbReference>
<dbReference type="CDD" id="cd17329">
    <property type="entry name" value="MFS_MdtH_MDR_like"/>
    <property type="match status" value="1"/>
</dbReference>
<reference evidence="9 10" key="1">
    <citation type="submission" date="2018-08" db="EMBL/GenBank/DDBJ databases">
        <title>The reduced genetic potential of extracellular carbohydrate catabolism in Euzebyella marina RN62, a Flavobacteriia bacterium isolated from the hadal water.</title>
        <authorList>
            <person name="Xue C."/>
        </authorList>
    </citation>
    <scope>NUCLEOTIDE SEQUENCE [LARGE SCALE GENOMIC DNA]</scope>
    <source>
        <strain evidence="9 10">RN62</strain>
    </source>
</reference>
<feature type="transmembrane region" description="Helical" evidence="7">
    <location>
        <begin position="375"/>
        <end position="393"/>
    </location>
</feature>
<dbReference type="InterPro" id="IPR036259">
    <property type="entry name" value="MFS_trans_sf"/>
</dbReference>
<keyword evidence="4 7" id="KW-0812">Transmembrane</keyword>
<feature type="domain" description="Major facilitator superfamily (MFS) profile" evidence="8">
    <location>
        <begin position="18"/>
        <end position="398"/>
    </location>
</feature>
<feature type="transmembrane region" description="Helical" evidence="7">
    <location>
        <begin position="144"/>
        <end position="166"/>
    </location>
</feature>
<keyword evidence="10" id="KW-1185">Reference proteome</keyword>
<feature type="transmembrane region" description="Helical" evidence="7">
    <location>
        <begin position="344"/>
        <end position="363"/>
    </location>
</feature>
<dbReference type="Gene3D" id="1.20.1250.20">
    <property type="entry name" value="MFS general substrate transporter like domains"/>
    <property type="match status" value="1"/>
</dbReference>
<accession>A0A3G2L975</accession>
<feature type="transmembrane region" description="Helical" evidence="7">
    <location>
        <begin position="284"/>
        <end position="304"/>
    </location>
</feature>
<comment type="subcellular location">
    <subcellularLocation>
        <location evidence="1">Cell membrane</location>
        <topology evidence="1">Multi-pass membrane protein</topology>
    </subcellularLocation>
</comment>
<evidence type="ECO:0000313" key="9">
    <source>
        <dbReference type="EMBL" id="AYN68794.1"/>
    </source>
</evidence>
<feature type="transmembrane region" description="Helical" evidence="7">
    <location>
        <begin position="212"/>
        <end position="234"/>
    </location>
</feature>
<dbReference type="InterPro" id="IPR020846">
    <property type="entry name" value="MFS_dom"/>
</dbReference>
<keyword evidence="2" id="KW-0813">Transport</keyword>
<feature type="transmembrane region" description="Helical" evidence="7">
    <location>
        <begin position="254"/>
        <end position="272"/>
    </location>
</feature>
<evidence type="ECO:0000256" key="1">
    <source>
        <dbReference type="ARBA" id="ARBA00004651"/>
    </source>
</evidence>
<dbReference type="Pfam" id="PF07690">
    <property type="entry name" value="MFS_1"/>
    <property type="match status" value="1"/>
</dbReference>
<feature type="transmembrane region" description="Helical" evidence="7">
    <location>
        <begin position="20"/>
        <end position="42"/>
    </location>
</feature>
<feature type="transmembrane region" description="Helical" evidence="7">
    <location>
        <begin position="54"/>
        <end position="72"/>
    </location>
</feature>
<protein>
    <submittedName>
        <fullName evidence="9">MFS transporter</fullName>
    </submittedName>
</protein>
<evidence type="ECO:0000256" key="2">
    <source>
        <dbReference type="ARBA" id="ARBA00022448"/>
    </source>
</evidence>
<evidence type="ECO:0000259" key="8">
    <source>
        <dbReference type="PROSITE" id="PS50850"/>
    </source>
</evidence>
<proteinExistence type="predicted"/>
<evidence type="ECO:0000256" key="4">
    <source>
        <dbReference type="ARBA" id="ARBA00022692"/>
    </source>
</evidence>
<dbReference type="KEGG" id="emar:D1013_16110"/>
<dbReference type="PROSITE" id="PS50850">
    <property type="entry name" value="MFS"/>
    <property type="match status" value="1"/>
</dbReference>
<name>A0A3G2L975_9FLAO</name>
<keyword evidence="3" id="KW-1003">Cell membrane</keyword>
<evidence type="ECO:0000256" key="5">
    <source>
        <dbReference type="ARBA" id="ARBA00022989"/>
    </source>
</evidence>
<feature type="transmembrane region" description="Helical" evidence="7">
    <location>
        <begin position="310"/>
        <end position="332"/>
    </location>
</feature>
<feature type="transmembrane region" description="Helical" evidence="7">
    <location>
        <begin position="172"/>
        <end position="192"/>
    </location>
</feature>
<sequence>MKKILNSYLSSFAGLSSEVWWLALITLINRAGTMVIPFLSLYLTQNLGFTLENVGTIMTSFGLGSLFGAWAGGKLTDKIGYYQTMVGSLFLTGILFISVQFLEGLWPICIGIFLLMTVADAFRPASYVALSAYSKPENKTRSVTLIRLAINLGFSAGPALGGILISSVGYGGLFYADGGTCILASILLLAVLNPKRAKVTDTLKIVENPKSAYFDGPYILFIICMIMVSFAFVQYFSTVPIFYKEVHSLSELEIGILMALNGFTIFLLEMPLIKFMESKAFSQLTNVLFGLALIGLSFFVLNLFENSSILVAGMLLMTFGEMIAFPFSNAFAMKRATRGKQGEYLALYTIAFSIAHVFAHNLGMKSIAKFGFQTTWYTICIVCVVGIGLLAALNKSLNRKKAILE</sequence>
<dbReference type="GO" id="GO:0005886">
    <property type="term" value="C:plasma membrane"/>
    <property type="evidence" value="ECO:0007669"/>
    <property type="project" value="UniProtKB-SubCell"/>
</dbReference>
<dbReference type="OrthoDB" id="5379144at2"/>
<dbReference type="InterPro" id="IPR050171">
    <property type="entry name" value="MFS_Transporters"/>
</dbReference>
<evidence type="ECO:0000313" key="10">
    <source>
        <dbReference type="Proteomes" id="UP000276309"/>
    </source>
</evidence>
<dbReference type="Proteomes" id="UP000276309">
    <property type="component" value="Chromosome"/>
</dbReference>
<dbReference type="EMBL" id="CP032050">
    <property type="protein sequence ID" value="AYN68794.1"/>
    <property type="molecule type" value="Genomic_DNA"/>
</dbReference>
<dbReference type="InterPro" id="IPR011701">
    <property type="entry name" value="MFS"/>
</dbReference>
<evidence type="ECO:0000256" key="7">
    <source>
        <dbReference type="SAM" id="Phobius"/>
    </source>
</evidence>
<dbReference type="SUPFAM" id="SSF103473">
    <property type="entry name" value="MFS general substrate transporter"/>
    <property type="match status" value="1"/>
</dbReference>
<evidence type="ECO:0000256" key="6">
    <source>
        <dbReference type="ARBA" id="ARBA00023136"/>
    </source>
</evidence>
<dbReference type="PANTHER" id="PTHR23517">
    <property type="entry name" value="RESISTANCE PROTEIN MDTM, PUTATIVE-RELATED-RELATED"/>
    <property type="match status" value="1"/>
</dbReference>
<organism evidence="9 10">
    <name type="scientific">Euzebyella marina</name>
    <dbReference type="NCBI Taxonomy" id="1761453"/>
    <lineage>
        <taxon>Bacteria</taxon>
        <taxon>Pseudomonadati</taxon>
        <taxon>Bacteroidota</taxon>
        <taxon>Flavobacteriia</taxon>
        <taxon>Flavobacteriales</taxon>
        <taxon>Flavobacteriaceae</taxon>
        <taxon>Euzebyella</taxon>
    </lineage>
</organism>
<dbReference type="AlphaFoldDB" id="A0A3G2L975"/>
<keyword evidence="6 7" id="KW-0472">Membrane</keyword>
<evidence type="ECO:0000256" key="3">
    <source>
        <dbReference type="ARBA" id="ARBA00022475"/>
    </source>
</evidence>